<feature type="compositionally biased region" description="Basic residues" evidence="8">
    <location>
        <begin position="201"/>
        <end position="214"/>
    </location>
</feature>
<keyword evidence="5" id="KW-0812">Transmembrane</keyword>
<keyword evidence="4" id="KW-0808">Transferase</keyword>
<reference evidence="9 10" key="1">
    <citation type="journal article" date="2012" name="Genome Biol.">
        <title>Genome and low-iron response of an oceanic diatom adapted to chronic iron limitation.</title>
        <authorList>
            <person name="Lommer M."/>
            <person name="Specht M."/>
            <person name="Roy A.S."/>
            <person name="Kraemer L."/>
            <person name="Andreson R."/>
            <person name="Gutowska M.A."/>
            <person name="Wolf J."/>
            <person name="Bergner S.V."/>
            <person name="Schilhabel M.B."/>
            <person name="Klostermeier U.C."/>
            <person name="Beiko R.G."/>
            <person name="Rosenstiel P."/>
            <person name="Hippler M."/>
            <person name="Laroche J."/>
        </authorList>
    </citation>
    <scope>NUCLEOTIDE SEQUENCE [LARGE SCALE GENOMIC DNA]</scope>
    <source>
        <strain evidence="9 10">CCMP1005</strain>
    </source>
</reference>
<evidence type="ECO:0000256" key="8">
    <source>
        <dbReference type="SAM" id="MobiDB-lite"/>
    </source>
</evidence>
<comment type="subcellular location">
    <subcellularLocation>
        <location evidence="1">Membrane</location>
        <topology evidence="1">Single-pass membrane protein</topology>
    </subcellularLocation>
</comment>
<feature type="region of interest" description="Disordered" evidence="8">
    <location>
        <begin position="546"/>
        <end position="575"/>
    </location>
</feature>
<dbReference type="eggNOG" id="ENOG502SMBN">
    <property type="taxonomic scope" value="Eukaryota"/>
</dbReference>
<keyword evidence="7" id="KW-0472">Membrane</keyword>
<dbReference type="GO" id="GO:0016757">
    <property type="term" value="F:glycosyltransferase activity"/>
    <property type="evidence" value="ECO:0007669"/>
    <property type="project" value="UniProtKB-KW"/>
</dbReference>
<dbReference type="SUPFAM" id="SSF52047">
    <property type="entry name" value="RNI-like"/>
    <property type="match status" value="1"/>
</dbReference>
<name>K0RTI0_THAOC</name>
<dbReference type="InterPro" id="IPR006553">
    <property type="entry name" value="Leu-rich_rpt_Cys-con_subtyp"/>
</dbReference>
<dbReference type="Pfam" id="PF01697">
    <property type="entry name" value="Glyco_transf_92"/>
    <property type="match status" value="1"/>
</dbReference>
<evidence type="ECO:0000256" key="6">
    <source>
        <dbReference type="ARBA" id="ARBA00022989"/>
    </source>
</evidence>
<feature type="region of interest" description="Disordered" evidence="8">
    <location>
        <begin position="18"/>
        <end position="65"/>
    </location>
</feature>
<comment type="caution">
    <text evidence="9">The sequence shown here is derived from an EMBL/GenBank/DDBJ whole genome shotgun (WGS) entry which is preliminary data.</text>
</comment>
<evidence type="ECO:0000256" key="7">
    <source>
        <dbReference type="ARBA" id="ARBA00023136"/>
    </source>
</evidence>
<dbReference type="GO" id="GO:0016020">
    <property type="term" value="C:membrane"/>
    <property type="evidence" value="ECO:0007669"/>
    <property type="project" value="UniProtKB-SubCell"/>
</dbReference>
<evidence type="ECO:0000313" key="10">
    <source>
        <dbReference type="Proteomes" id="UP000266841"/>
    </source>
</evidence>
<protein>
    <submittedName>
        <fullName evidence="9">Uncharacterized protein</fullName>
    </submittedName>
</protein>
<dbReference type="InterPro" id="IPR008166">
    <property type="entry name" value="Glyco_transf_92"/>
</dbReference>
<dbReference type="Proteomes" id="UP000266841">
    <property type="component" value="Unassembled WGS sequence"/>
</dbReference>
<dbReference type="InterPro" id="IPR032675">
    <property type="entry name" value="LRR_dom_sf"/>
</dbReference>
<comment type="similarity">
    <text evidence="2">Belongs to the glycosyltransferase 92 family.</text>
</comment>
<dbReference type="OrthoDB" id="2526284at2759"/>
<keyword evidence="3" id="KW-0328">Glycosyltransferase</keyword>
<dbReference type="Gene3D" id="3.80.10.10">
    <property type="entry name" value="Ribonuclease Inhibitor"/>
    <property type="match status" value="2"/>
</dbReference>
<dbReference type="PANTHER" id="PTHR21461">
    <property type="entry name" value="GLYCOSYLTRANSFERASE FAMILY 92 PROTEIN"/>
    <property type="match status" value="1"/>
</dbReference>
<dbReference type="GO" id="GO:0005737">
    <property type="term" value="C:cytoplasm"/>
    <property type="evidence" value="ECO:0007669"/>
    <property type="project" value="TreeGrafter"/>
</dbReference>
<accession>K0RTI0</accession>
<feature type="region of interest" description="Disordered" evidence="8">
    <location>
        <begin position="193"/>
        <end position="216"/>
    </location>
</feature>
<sequence>MREIASLQTLCLRTVGAPTCDPEHVLSGRPKKPKLLRRASSVLTSGEKSQEEDEGDVTPCPPPPDVPTLVGRLLRRMRDLDVPQRAYKSPRGQNANDVDINHPWNLVIYPPREDENNAPLLVPEKRDGESANVEEPTEFLALESQNPAVECMQMFIDAVVESGRAGDKRMGVNFWREFYRAVTGQDAPVKVVETSETAGQKRPKKKQKKDKKKAAAVSTPDFPLGSLSLHNFAAASTHTFRAMQYANLGQCLGTLDLTGVHSLTDDLFTNVCSSFPLLRRLSVKNCRKLTGDGIASLIKLKELQSIDVGGCFNVHPNNIVDLVKRHPATKNQKLTEIYASGLGWTDMSLEELADATSTHLRGLGIGFSQYVSGPGLILALAKLEENLDRLAIPFCHTDDEVMSVIGKKLTNLAALDIRGCGNISSLTGFMTGRTTSGYEYGHLFVLARYSGISNHSLKETKKVFPEDLLTCVGVGGGGTGIGGGIRRSSDAKPAYARGAEDWGLVMPPSVLCKWQNCLLVGSIAWVVLNFYLAERLNHLLLQPDSSGVSANNEDGGRSWGGRRKATKSAPANHNIHSSSHYSFNRGLADDAMAKLGRDGIFQPLRAYVEKKLNDTVPGTVYKGNLDERKPKVQSGRPGKWYVPLPLREGSPDDLRMFEYGHRLKSCNDLPAQLPVDRGYGNHVARNVNNRDTFASGKLDIWEEARLGSPVNADPFLPWIHDIFPSRGGETIHFVAQNKRRCNSGKMHWADINDLVPQVTIMQPVSVERIDEETARKIAPNLWNSAESSNRSGVRFICRFRAMDYTQSTPALVNVGETLSTYPFNYEFVNYRKDLADLSMVTPKGKDNAMFWQSQFSFDCPVPDNGDLQSIIATGIGVLDDGTPSVYLDVVPIRTAPRYGKGMSYFTPDMAGAEVSPMKDIFGWSDLMTTNIVHTNSNQLSDEGHPPRRMKNGFDARLFWGDGHVLPKIEASGRWENLPICRHPGLGYGTPASDEVSSPTKKHKLTACLWASATFSTRGNAQAVKDTASRLVEWIEFHLLTGWDHIYVYDNTGAHTDETSLESTLFPRFRDSEVTRIDWNTGERSSQYAAENSCRARYGPYTEWMASFDTDEYLVPMGDYESMRDLVDDAARKGTEILTFKSTRAMPIRKFMEPFHDHKECGSEKEPICLKVQEGNLFAEVYNCDHERSPKPQWAERAKKQLYRSDYVLAHYVHYATVTGGTVKTREEAERENVDWHQHYRESRGSDRITDEIKQAVMVHTKTTVPEYTAEWKERCMAGMKAAHGKDCRVGFPWPENNDNTAEKATAEGYGYNCFVNEKLRDFWVPKLREAIDERSVRVEHLLNMNMIR</sequence>
<proteinExistence type="inferred from homology"/>
<organism evidence="9 10">
    <name type="scientific">Thalassiosira oceanica</name>
    <name type="common">Marine diatom</name>
    <dbReference type="NCBI Taxonomy" id="159749"/>
    <lineage>
        <taxon>Eukaryota</taxon>
        <taxon>Sar</taxon>
        <taxon>Stramenopiles</taxon>
        <taxon>Ochrophyta</taxon>
        <taxon>Bacillariophyta</taxon>
        <taxon>Coscinodiscophyceae</taxon>
        <taxon>Thalassiosirophycidae</taxon>
        <taxon>Thalassiosirales</taxon>
        <taxon>Thalassiosiraceae</taxon>
        <taxon>Thalassiosira</taxon>
    </lineage>
</organism>
<dbReference type="PANTHER" id="PTHR21461:SF69">
    <property type="entry name" value="GLYCOSYLTRANSFERASE FAMILY 92 PROTEIN"/>
    <property type="match status" value="1"/>
</dbReference>
<keyword evidence="6" id="KW-1133">Transmembrane helix</keyword>
<keyword evidence="10" id="KW-1185">Reference proteome</keyword>
<evidence type="ECO:0000256" key="2">
    <source>
        <dbReference type="ARBA" id="ARBA00007647"/>
    </source>
</evidence>
<evidence type="ECO:0000256" key="1">
    <source>
        <dbReference type="ARBA" id="ARBA00004167"/>
    </source>
</evidence>
<evidence type="ECO:0000256" key="4">
    <source>
        <dbReference type="ARBA" id="ARBA00022679"/>
    </source>
</evidence>
<evidence type="ECO:0000256" key="5">
    <source>
        <dbReference type="ARBA" id="ARBA00022692"/>
    </source>
</evidence>
<dbReference type="EMBL" id="AGNL01044285">
    <property type="protein sequence ID" value="EJK49997.1"/>
    <property type="molecule type" value="Genomic_DNA"/>
</dbReference>
<evidence type="ECO:0000313" key="9">
    <source>
        <dbReference type="EMBL" id="EJK49997.1"/>
    </source>
</evidence>
<evidence type="ECO:0000256" key="3">
    <source>
        <dbReference type="ARBA" id="ARBA00022676"/>
    </source>
</evidence>
<gene>
    <name evidence="9" type="ORF">THAOC_31072</name>
</gene>
<dbReference type="SMART" id="SM00367">
    <property type="entry name" value="LRR_CC"/>
    <property type="match status" value="3"/>
</dbReference>